<sequence length="151" mass="17803">LQCSSAMNPKLEDLLNHYKPKMKRTVSDQSNQLRQREHQQQHQQQQQQRQHQKQEQQQQQQLHQQQQLYHQEQQQLSQEQYLPQSQQTRRDASWYIPPIDPYHLDSPYSVATSPSYSNFQTVQKQSTGVSETALNGESKPVIICIAEAQVH</sequence>
<feature type="compositionally biased region" description="Low complexity" evidence="1">
    <location>
        <begin position="41"/>
        <end position="87"/>
    </location>
</feature>
<organism evidence="2 3">
    <name type="scientific">Pristionchus mayeri</name>
    <dbReference type="NCBI Taxonomy" id="1317129"/>
    <lineage>
        <taxon>Eukaryota</taxon>
        <taxon>Metazoa</taxon>
        <taxon>Ecdysozoa</taxon>
        <taxon>Nematoda</taxon>
        <taxon>Chromadorea</taxon>
        <taxon>Rhabditida</taxon>
        <taxon>Rhabditina</taxon>
        <taxon>Diplogasteromorpha</taxon>
        <taxon>Diplogasteroidea</taxon>
        <taxon>Neodiplogasteridae</taxon>
        <taxon>Pristionchus</taxon>
    </lineage>
</organism>
<feature type="non-terminal residue" evidence="2">
    <location>
        <position position="151"/>
    </location>
</feature>
<comment type="caution">
    <text evidence="2">The sequence shown here is derived from an EMBL/GenBank/DDBJ whole genome shotgun (WGS) entry which is preliminary data.</text>
</comment>
<name>A0AAN5C5X6_9BILA</name>
<gene>
    <name evidence="2" type="ORF">PMAYCL1PPCAC_08898</name>
</gene>
<evidence type="ECO:0000313" key="3">
    <source>
        <dbReference type="Proteomes" id="UP001328107"/>
    </source>
</evidence>
<proteinExistence type="predicted"/>
<keyword evidence="3" id="KW-1185">Reference proteome</keyword>
<accession>A0AAN5C5X6</accession>
<dbReference type="AlphaFoldDB" id="A0AAN5C5X6"/>
<evidence type="ECO:0000313" key="2">
    <source>
        <dbReference type="EMBL" id="GMR38703.1"/>
    </source>
</evidence>
<feature type="non-terminal residue" evidence="2">
    <location>
        <position position="1"/>
    </location>
</feature>
<feature type="region of interest" description="Disordered" evidence="1">
    <location>
        <begin position="15"/>
        <end position="100"/>
    </location>
</feature>
<reference evidence="3" key="1">
    <citation type="submission" date="2022-10" db="EMBL/GenBank/DDBJ databases">
        <title>Genome assembly of Pristionchus species.</title>
        <authorList>
            <person name="Yoshida K."/>
            <person name="Sommer R.J."/>
        </authorList>
    </citation>
    <scope>NUCLEOTIDE SEQUENCE [LARGE SCALE GENOMIC DNA]</scope>
    <source>
        <strain evidence="3">RS5460</strain>
    </source>
</reference>
<dbReference type="Proteomes" id="UP001328107">
    <property type="component" value="Unassembled WGS sequence"/>
</dbReference>
<dbReference type="EMBL" id="BTRK01000002">
    <property type="protein sequence ID" value="GMR38703.1"/>
    <property type="molecule type" value="Genomic_DNA"/>
</dbReference>
<protein>
    <submittedName>
        <fullName evidence="2">Uncharacterized protein</fullName>
    </submittedName>
</protein>
<evidence type="ECO:0000256" key="1">
    <source>
        <dbReference type="SAM" id="MobiDB-lite"/>
    </source>
</evidence>